<evidence type="ECO:0000313" key="4">
    <source>
        <dbReference type="EnsemblPlants" id="AES88267"/>
    </source>
</evidence>
<gene>
    <name evidence="3" type="ordered locus">MTR_4g051510</name>
</gene>
<evidence type="ECO:0000313" key="3">
    <source>
        <dbReference type="EMBL" id="AES88267.2"/>
    </source>
</evidence>
<dbReference type="SUPFAM" id="SSF81383">
    <property type="entry name" value="F-box domain"/>
    <property type="match status" value="1"/>
</dbReference>
<dbReference type="InterPro" id="IPR001810">
    <property type="entry name" value="F-box_dom"/>
</dbReference>
<dbReference type="STRING" id="3880.A0A0C3WW99"/>
<feature type="region of interest" description="Disordered" evidence="1">
    <location>
        <begin position="311"/>
        <end position="331"/>
    </location>
</feature>
<feature type="domain" description="F-box" evidence="2">
    <location>
        <begin position="37"/>
        <end position="72"/>
    </location>
</feature>
<dbReference type="EnsemblPlants" id="AES88267">
    <property type="protein sequence ID" value="AES88267"/>
    <property type="gene ID" value="MTR_4g051510"/>
</dbReference>
<reference evidence="4" key="3">
    <citation type="submission" date="2015-04" db="UniProtKB">
        <authorList>
            <consortium name="EnsemblPlants"/>
        </authorList>
    </citation>
    <scope>IDENTIFICATION</scope>
    <source>
        <strain evidence="4">cv. Jemalong A17</strain>
    </source>
</reference>
<sequence>MSYIPKERMILLSMKRRRIYEVKNDKKAEHREIEDRLSSLPDGVLLHILSFLDATYADQTCVLSTRWKYLWKLIPTLNLHSERFYTVKQFSKFASKILTLRLRKKSAALDALDFDCRGNIEPRILKKILNYVSSDNTHLQKLEIYGYGGILALTSLKLGPIKFSRTIFPKSLNLPALTSLNLNTFMFCGGDDNCVEPSSAFTKLNSLVIDRCAIRDAQTLRISSETLVNLAMHESSYDFDKIQLFTQSLCTFTYTGHPDQRICGSGLSSVKLVNIAAEIYFCWEKPAMLLLSWLQDLADVKSLTVSSTTLQDDRSSNEDKVENCQPNVATA</sequence>
<feature type="compositionally biased region" description="Basic and acidic residues" evidence="1">
    <location>
        <begin position="311"/>
        <end position="322"/>
    </location>
</feature>
<reference evidence="3 5" key="1">
    <citation type="journal article" date="2011" name="Nature">
        <title>The Medicago genome provides insight into the evolution of rhizobial symbioses.</title>
        <authorList>
            <person name="Young N.D."/>
            <person name="Debelle F."/>
            <person name="Oldroyd G.E."/>
            <person name="Geurts R."/>
            <person name="Cannon S.B."/>
            <person name="Udvardi M.K."/>
            <person name="Benedito V.A."/>
            <person name="Mayer K.F."/>
            <person name="Gouzy J."/>
            <person name="Schoof H."/>
            <person name="Van de Peer Y."/>
            <person name="Proost S."/>
            <person name="Cook D.R."/>
            <person name="Meyers B.C."/>
            <person name="Spannagl M."/>
            <person name="Cheung F."/>
            <person name="De Mita S."/>
            <person name="Krishnakumar V."/>
            <person name="Gundlach H."/>
            <person name="Zhou S."/>
            <person name="Mudge J."/>
            <person name="Bharti A.K."/>
            <person name="Murray J.D."/>
            <person name="Naoumkina M.A."/>
            <person name="Rosen B."/>
            <person name="Silverstein K.A."/>
            <person name="Tang H."/>
            <person name="Rombauts S."/>
            <person name="Zhao P.X."/>
            <person name="Zhou P."/>
            <person name="Barbe V."/>
            <person name="Bardou P."/>
            <person name="Bechner M."/>
            <person name="Bellec A."/>
            <person name="Berger A."/>
            <person name="Berges H."/>
            <person name="Bidwell S."/>
            <person name="Bisseling T."/>
            <person name="Choisne N."/>
            <person name="Couloux A."/>
            <person name="Denny R."/>
            <person name="Deshpande S."/>
            <person name="Dai X."/>
            <person name="Doyle J.J."/>
            <person name="Dudez A.M."/>
            <person name="Farmer A.D."/>
            <person name="Fouteau S."/>
            <person name="Franken C."/>
            <person name="Gibelin C."/>
            <person name="Gish J."/>
            <person name="Goldstein S."/>
            <person name="Gonzalez A.J."/>
            <person name="Green P.J."/>
            <person name="Hallab A."/>
            <person name="Hartog M."/>
            <person name="Hua A."/>
            <person name="Humphray S.J."/>
            <person name="Jeong D.H."/>
            <person name="Jing Y."/>
            <person name="Jocker A."/>
            <person name="Kenton S.M."/>
            <person name="Kim D.J."/>
            <person name="Klee K."/>
            <person name="Lai H."/>
            <person name="Lang C."/>
            <person name="Lin S."/>
            <person name="Macmil S.L."/>
            <person name="Magdelenat G."/>
            <person name="Matthews L."/>
            <person name="McCorrison J."/>
            <person name="Monaghan E.L."/>
            <person name="Mun J.H."/>
            <person name="Najar F.Z."/>
            <person name="Nicholson C."/>
            <person name="Noirot C."/>
            <person name="O'Bleness M."/>
            <person name="Paule C.R."/>
            <person name="Poulain J."/>
            <person name="Prion F."/>
            <person name="Qin B."/>
            <person name="Qu C."/>
            <person name="Retzel E.F."/>
            <person name="Riddle C."/>
            <person name="Sallet E."/>
            <person name="Samain S."/>
            <person name="Samson N."/>
            <person name="Sanders I."/>
            <person name="Saurat O."/>
            <person name="Scarpelli C."/>
            <person name="Schiex T."/>
            <person name="Segurens B."/>
            <person name="Severin A.J."/>
            <person name="Sherrier D.J."/>
            <person name="Shi R."/>
            <person name="Sims S."/>
            <person name="Singer S.R."/>
            <person name="Sinharoy S."/>
            <person name="Sterck L."/>
            <person name="Viollet A."/>
            <person name="Wang B.B."/>
            <person name="Wang K."/>
            <person name="Wang M."/>
            <person name="Wang X."/>
            <person name="Warfsmann J."/>
            <person name="Weissenbach J."/>
            <person name="White D.D."/>
            <person name="White J.D."/>
            <person name="Wiley G.B."/>
            <person name="Wincker P."/>
            <person name="Xing Y."/>
            <person name="Yang L."/>
            <person name="Yao Z."/>
            <person name="Ying F."/>
            <person name="Zhai J."/>
            <person name="Zhou L."/>
            <person name="Zuber A."/>
            <person name="Denarie J."/>
            <person name="Dixon R.A."/>
            <person name="May G.D."/>
            <person name="Schwartz D.C."/>
            <person name="Rogers J."/>
            <person name="Quetier F."/>
            <person name="Town C.D."/>
            <person name="Roe B.A."/>
        </authorList>
    </citation>
    <scope>NUCLEOTIDE SEQUENCE [LARGE SCALE GENOMIC DNA]</scope>
    <source>
        <strain evidence="3">A17</strain>
        <strain evidence="4 5">cv. Jemalong A17</strain>
    </source>
</reference>
<evidence type="ECO:0000256" key="1">
    <source>
        <dbReference type="SAM" id="MobiDB-lite"/>
    </source>
</evidence>
<name>A0A0C3WW99_MEDTR</name>
<dbReference type="HOGENOM" id="CLU_010721_2_0_1"/>
<dbReference type="Pfam" id="PF00646">
    <property type="entry name" value="F-box"/>
    <property type="match status" value="1"/>
</dbReference>
<evidence type="ECO:0000259" key="2">
    <source>
        <dbReference type="Pfam" id="PF00646"/>
    </source>
</evidence>
<dbReference type="CDD" id="cd22160">
    <property type="entry name" value="F-box_AtFBL13-like"/>
    <property type="match status" value="1"/>
</dbReference>
<dbReference type="PANTHER" id="PTHR34223:SF51">
    <property type="entry name" value="OS06G0556300 PROTEIN"/>
    <property type="match status" value="1"/>
</dbReference>
<dbReference type="InterPro" id="IPR053197">
    <property type="entry name" value="F-box_SCFL_complex_component"/>
</dbReference>
<dbReference type="AlphaFoldDB" id="A0A0C3WW99"/>
<dbReference type="EMBL" id="CM001220">
    <property type="protein sequence ID" value="AES88267.2"/>
    <property type="molecule type" value="Genomic_DNA"/>
</dbReference>
<dbReference type="InterPro" id="IPR036047">
    <property type="entry name" value="F-box-like_dom_sf"/>
</dbReference>
<keyword evidence="5" id="KW-1185">Reference proteome</keyword>
<reference evidence="3 5" key="2">
    <citation type="journal article" date="2014" name="BMC Genomics">
        <title>An improved genome release (version Mt4.0) for the model legume Medicago truncatula.</title>
        <authorList>
            <person name="Tang H."/>
            <person name="Krishnakumar V."/>
            <person name="Bidwell S."/>
            <person name="Rosen B."/>
            <person name="Chan A."/>
            <person name="Zhou S."/>
            <person name="Gentzbittel L."/>
            <person name="Childs K.L."/>
            <person name="Yandell M."/>
            <person name="Gundlach H."/>
            <person name="Mayer K.F."/>
            <person name="Schwartz D.C."/>
            <person name="Town C.D."/>
        </authorList>
    </citation>
    <scope>GENOME REANNOTATION</scope>
    <source>
        <strain evidence="4 5">cv. Jemalong A17</strain>
    </source>
</reference>
<dbReference type="PANTHER" id="PTHR34223">
    <property type="entry name" value="OS11G0201299 PROTEIN"/>
    <property type="match status" value="1"/>
</dbReference>
<accession>A0A0C3WW99</accession>
<dbReference type="Gene3D" id="1.20.1280.50">
    <property type="match status" value="1"/>
</dbReference>
<accession>G7JH71</accession>
<dbReference type="PaxDb" id="3880-AES88267"/>
<dbReference type="Proteomes" id="UP000002051">
    <property type="component" value="Chromosome 4"/>
</dbReference>
<proteinExistence type="predicted"/>
<dbReference type="InterPro" id="IPR053781">
    <property type="entry name" value="F-box_AtFBL13-like"/>
</dbReference>
<evidence type="ECO:0000313" key="5">
    <source>
        <dbReference type="Proteomes" id="UP000002051"/>
    </source>
</evidence>
<organism evidence="4">
    <name type="scientific">Medicago truncatula</name>
    <name type="common">Barrel medic</name>
    <name type="synonym">Medicago tribuloides</name>
    <dbReference type="NCBI Taxonomy" id="3880"/>
    <lineage>
        <taxon>Eukaryota</taxon>
        <taxon>Viridiplantae</taxon>
        <taxon>Streptophyta</taxon>
        <taxon>Embryophyta</taxon>
        <taxon>Tracheophyta</taxon>
        <taxon>Spermatophyta</taxon>
        <taxon>Magnoliopsida</taxon>
        <taxon>eudicotyledons</taxon>
        <taxon>Gunneridae</taxon>
        <taxon>Pentapetalae</taxon>
        <taxon>rosids</taxon>
        <taxon>fabids</taxon>
        <taxon>Fabales</taxon>
        <taxon>Fabaceae</taxon>
        <taxon>Papilionoideae</taxon>
        <taxon>50 kb inversion clade</taxon>
        <taxon>NPAAA clade</taxon>
        <taxon>Hologalegina</taxon>
        <taxon>IRL clade</taxon>
        <taxon>Trifolieae</taxon>
        <taxon>Medicago</taxon>
    </lineage>
</organism>
<protein>
    <submittedName>
        <fullName evidence="3">Cytochrome C biogenesis protein ccsA</fullName>
    </submittedName>
</protein>